<keyword evidence="3" id="KW-0371">Homeobox</keyword>
<feature type="compositionally biased region" description="Low complexity" evidence="5">
    <location>
        <begin position="211"/>
        <end position="227"/>
    </location>
</feature>
<dbReference type="OrthoDB" id="250329at2759"/>
<feature type="domain" description="Mating-type protein C-terminal" evidence="7">
    <location>
        <begin position="143"/>
        <end position="539"/>
    </location>
</feature>
<dbReference type="STRING" id="2316362.A0A4Q2DV60"/>
<dbReference type="InterPro" id="IPR024441">
    <property type="entry name" value="Homeodomain1_C"/>
</dbReference>
<keyword evidence="2" id="KW-0238">DNA-binding</keyword>
<evidence type="ECO:0000256" key="2">
    <source>
        <dbReference type="ARBA" id="ARBA00023125"/>
    </source>
</evidence>
<reference evidence="8 9" key="1">
    <citation type="submission" date="2019-01" db="EMBL/GenBank/DDBJ databases">
        <title>Draft genome sequence of Psathyrella aberdarensis IHI B618.</title>
        <authorList>
            <person name="Buettner E."/>
            <person name="Kellner H."/>
        </authorList>
    </citation>
    <scope>NUCLEOTIDE SEQUENCE [LARGE SCALE GENOMIC DNA]</scope>
    <source>
        <strain evidence="8 9">IHI B618</strain>
    </source>
</reference>
<evidence type="ECO:0000259" key="7">
    <source>
        <dbReference type="Pfam" id="PF12737"/>
    </source>
</evidence>
<evidence type="ECO:0000313" key="8">
    <source>
        <dbReference type="EMBL" id="RXW24043.1"/>
    </source>
</evidence>
<protein>
    <submittedName>
        <fullName evidence="8">Uncharacterized protein</fullName>
    </submittedName>
</protein>
<gene>
    <name evidence="8" type="ORF">EST38_g1851</name>
</gene>
<dbReference type="Proteomes" id="UP000290288">
    <property type="component" value="Unassembled WGS sequence"/>
</dbReference>
<evidence type="ECO:0000256" key="3">
    <source>
        <dbReference type="ARBA" id="ARBA00023155"/>
    </source>
</evidence>
<organism evidence="8 9">
    <name type="scientific">Candolleomyces aberdarensis</name>
    <dbReference type="NCBI Taxonomy" id="2316362"/>
    <lineage>
        <taxon>Eukaryota</taxon>
        <taxon>Fungi</taxon>
        <taxon>Dikarya</taxon>
        <taxon>Basidiomycota</taxon>
        <taxon>Agaricomycotina</taxon>
        <taxon>Agaricomycetes</taxon>
        <taxon>Agaricomycetidae</taxon>
        <taxon>Agaricales</taxon>
        <taxon>Agaricineae</taxon>
        <taxon>Psathyrellaceae</taxon>
        <taxon>Candolleomyces</taxon>
    </lineage>
</organism>
<dbReference type="Pfam" id="PF12737">
    <property type="entry name" value="Mating_C"/>
    <property type="match status" value="1"/>
</dbReference>
<feature type="region of interest" description="Disordered" evidence="5">
    <location>
        <begin position="295"/>
        <end position="322"/>
    </location>
</feature>
<dbReference type="AlphaFoldDB" id="A0A4Q2DV60"/>
<dbReference type="Pfam" id="PF05920">
    <property type="entry name" value="Homeobox_KN"/>
    <property type="match status" value="1"/>
</dbReference>
<proteinExistence type="inferred from homology"/>
<evidence type="ECO:0000256" key="1">
    <source>
        <dbReference type="ARBA" id="ARBA00005800"/>
    </source>
</evidence>
<feature type="region of interest" description="Disordered" evidence="5">
    <location>
        <begin position="187"/>
        <end position="270"/>
    </location>
</feature>
<comment type="caution">
    <text evidence="8">The sequence shown here is derived from an EMBL/GenBank/DDBJ whole genome shotgun (WGS) entry which is preliminary data.</text>
</comment>
<keyword evidence="9" id="KW-1185">Reference proteome</keyword>
<dbReference type="Gene3D" id="1.10.10.60">
    <property type="entry name" value="Homeodomain-like"/>
    <property type="match status" value="1"/>
</dbReference>
<feature type="domain" description="KN homeodomain" evidence="6">
    <location>
        <begin position="70"/>
        <end position="109"/>
    </location>
</feature>
<dbReference type="InterPro" id="IPR009057">
    <property type="entry name" value="Homeodomain-like_sf"/>
</dbReference>
<comment type="similarity">
    <text evidence="1">Belongs to the TALE/M-ATYP homeobox family.</text>
</comment>
<name>A0A4Q2DV60_9AGAR</name>
<dbReference type="SUPFAM" id="SSF46689">
    <property type="entry name" value="Homeodomain-like"/>
    <property type="match status" value="1"/>
</dbReference>
<keyword evidence="4" id="KW-0539">Nucleus</keyword>
<dbReference type="InterPro" id="IPR008422">
    <property type="entry name" value="KN_HD"/>
</dbReference>
<sequence>MVHSFATLVTSVASGMLQLQTESTAISTQINAEVNAILSEEIDNHLCREARQEGHQREPPQSYIQLAYEWLSVNLHNPYPSAEVRYRIATDSNSLRKDIDAWFIDARRRVGWNSLRKKHFNNKRADIVAAATRFFVKEETLKPDIESEMMRLKMKIDRLFSPKFEQSKLATQLDLVVRDMTPQLQAECLGNRRSNRKRERDALSYPTPERSPNSFSQSLSPFSSPGSTTMELPDAPPSLKRRRSSVSDVSDYEALSTSDRGRPAAKRCNGDSCRNTLPSPASSCVDVAEEDPVATVNDDRQRSASRKRKCHVDEANAVPEQKRPRAADFPVSLQSNGSLQQWFDELFSFEAGIPPSVTRELDPTATINVEAFNTNSLNSDFSFDSGNIIHQACKPQIASASSLNTSLHGDETPLGYFPIESCSWLDDGLATSVFNENAPTFEQPGSSEVPTLPAFSTPHDIFPAFHQDIPTLPTDYWTYQPPQLDSIASLDHIFNFSGGDLLSDPAPSLPSPSFLSEKARKEKHLQELQAQIQAIQAEINATS</sequence>
<evidence type="ECO:0000256" key="5">
    <source>
        <dbReference type="SAM" id="MobiDB-lite"/>
    </source>
</evidence>
<dbReference type="GO" id="GO:0003677">
    <property type="term" value="F:DNA binding"/>
    <property type="evidence" value="ECO:0007669"/>
    <property type="project" value="UniProtKB-KW"/>
</dbReference>
<evidence type="ECO:0000313" key="9">
    <source>
        <dbReference type="Proteomes" id="UP000290288"/>
    </source>
</evidence>
<dbReference type="EMBL" id="SDEE01000027">
    <property type="protein sequence ID" value="RXW24043.1"/>
    <property type="molecule type" value="Genomic_DNA"/>
</dbReference>
<evidence type="ECO:0000256" key="4">
    <source>
        <dbReference type="ARBA" id="ARBA00023242"/>
    </source>
</evidence>
<dbReference type="GO" id="GO:0006355">
    <property type="term" value="P:regulation of DNA-templated transcription"/>
    <property type="evidence" value="ECO:0007669"/>
    <property type="project" value="InterPro"/>
</dbReference>
<accession>A0A4Q2DV60</accession>
<evidence type="ECO:0000259" key="6">
    <source>
        <dbReference type="Pfam" id="PF05920"/>
    </source>
</evidence>